<evidence type="ECO:0000256" key="6">
    <source>
        <dbReference type="ARBA" id="ARBA00022806"/>
    </source>
</evidence>
<evidence type="ECO:0000256" key="1">
    <source>
        <dbReference type="ARBA" id="ARBA00009922"/>
    </source>
</evidence>
<evidence type="ECO:0000256" key="11">
    <source>
        <dbReference type="ARBA" id="ARBA00023235"/>
    </source>
</evidence>
<evidence type="ECO:0000256" key="9">
    <source>
        <dbReference type="ARBA" id="ARBA00023125"/>
    </source>
</evidence>
<dbReference type="EC" id="5.6.2.4" evidence="13"/>
<dbReference type="OrthoDB" id="9810135at2"/>
<keyword evidence="7" id="KW-0269">Exonuclease</keyword>
<dbReference type="KEGG" id="hhy:Halhy_2688"/>
<evidence type="ECO:0000256" key="12">
    <source>
        <dbReference type="ARBA" id="ARBA00034617"/>
    </source>
</evidence>
<evidence type="ECO:0000256" key="16">
    <source>
        <dbReference type="PROSITE-ProRule" id="PRU00560"/>
    </source>
</evidence>
<keyword evidence="3 16" id="KW-0547">Nucleotide-binding</keyword>
<dbReference type="AlphaFoldDB" id="F4L0V2"/>
<evidence type="ECO:0000313" key="19">
    <source>
        <dbReference type="EMBL" id="AEE50556.1"/>
    </source>
</evidence>
<comment type="similarity">
    <text evidence="1">Belongs to the helicase family. UvrD subfamily.</text>
</comment>
<sequence>MQYTESFLRELAKLNPAQRSAVEQIEGPVMVIAGPGTGKTHILAARIGKILLETDTQAQNILCLTFTDAGVTAMRERLLQLIGPDGHRVHIYTFHSFCNAVIQDNLELFGRQDLEPLGDLEKVDLIRALIDELDVEHPLKRGQSDVYFYETHLQDFFQRCKMEDWTAEYVIQQIDAWLASLPDRPEYRYQRKQGAQQKGDLKEAKIKEEQIRMQRLRAAAALYPRYEAAKQAARRYDYQDMILWVLRAFETHDYLLRSYQEQYLYVLVDEYQDTNGSQNEILLQLINYWETPNVFLVGDDDQSIFEFQGARLKNLTDFYAKYQHNLHTVVLTENYRSVQGFLDAAGQLIQNNQLRIISHLQALGLNKNLVAAAVKGKATPLISEYPNRISEETDIVQQIEALQQKGIPLQEIAIIYAQHRQVRNLLGLLEKKGIPYQTRRDVNILELPLIQRLRSLLDYLHHETLQPHSGELRLFQILHAHFLGISPLDLARLSTHLARFPADVRPPWRELLLDHAALGELNLEKPAVLTNFAILLEELIADCLNEPLPTLLEKLLNRSGFLQYILEQPNHAWQIQVLHTFFQYVREECQRRPHYSLAELLHNLHRMEANRLPLALSRLSDDQVGVHLLTAHAAKGLEFTAVFMLDCVKDYWEPASGRNSYRFTLPETLTYSGEEDATEARRRLFYVALTRAKTFLHLSYARQDDSEKELQRALYIDELLSTQTLALEQKVLPAPLVLSTQLLRLQEQQKPSVAPQDRSMIEAILRNFRMSISALNTFLNCPLAFYYEYILKVPGLHNEATAYGTAVHNALQRLFDRMLLSPQRLFPSEKELLYFFEQELNRQRQQLSLPSFERRLELGKRQLGRYYQYYYGRWHKRVRVEYTIRQIEVDGVPLTGTIDKIEFYDQLRVGIIDYKTGSHDGTKLRRPTDTNPYGGTYWRQLLFYKLLYEHFDRSSRRVTFGEIAYLDPTPDGQFPEVRLSFTPEDTAFMRQMIREAYAKIRKHEFYEGCGKANCAWCNFVKREGGVDRIERVVVGELDDRG</sequence>
<evidence type="ECO:0000256" key="15">
    <source>
        <dbReference type="ARBA" id="ARBA00048988"/>
    </source>
</evidence>
<dbReference type="SUPFAM" id="SSF52980">
    <property type="entry name" value="Restriction endonuclease-like"/>
    <property type="match status" value="1"/>
</dbReference>
<dbReference type="GO" id="GO:0004527">
    <property type="term" value="F:exonuclease activity"/>
    <property type="evidence" value="ECO:0007669"/>
    <property type="project" value="UniProtKB-KW"/>
</dbReference>
<dbReference type="Proteomes" id="UP000008461">
    <property type="component" value="Chromosome"/>
</dbReference>
<dbReference type="InterPro" id="IPR000212">
    <property type="entry name" value="DNA_helicase_UvrD/REP"/>
</dbReference>
<accession>F4L0V2</accession>
<evidence type="ECO:0000256" key="4">
    <source>
        <dbReference type="ARBA" id="ARBA00022763"/>
    </source>
</evidence>
<dbReference type="RefSeq" id="WP_013765104.1">
    <property type="nucleotide sequence ID" value="NC_015510.1"/>
</dbReference>
<keyword evidence="11" id="KW-0413">Isomerase</keyword>
<dbReference type="PROSITE" id="PS51217">
    <property type="entry name" value="UVRD_HELICASE_CTER"/>
    <property type="match status" value="1"/>
</dbReference>
<dbReference type="eggNOG" id="COG0210">
    <property type="taxonomic scope" value="Bacteria"/>
</dbReference>
<dbReference type="InterPro" id="IPR011335">
    <property type="entry name" value="Restrct_endonuc-II-like"/>
</dbReference>
<evidence type="ECO:0000256" key="2">
    <source>
        <dbReference type="ARBA" id="ARBA00022722"/>
    </source>
</evidence>
<dbReference type="STRING" id="760192.Halhy_2688"/>
<organism evidence="19 20">
    <name type="scientific">Haliscomenobacter hydrossis (strain ATCC 27775 / DSM 1100 / LMG 10767 / O)</name>
    <dbReference type="NCBI Taxonomy" id="760192"/>
    <lineage>
        <taxon>Bacteria</taxon>
        <taxon>Pseudomonadati</taxon>
        <taxon>Bacteroidota</taxon>
        <taxon>Saprospiria</taxon>
        <taxon>Saprospirales</taxon>
        <taxon>Haliscomenobacteraceae</taxon>
        <taxon>Haliscomenobacter</taxon>
    </lineage>
</organism>
<dbReference type="InterPro" id="IPR038726">
    <property type="entry name" value="PDDEXK_AddAB-type"/>
</dbReference>
<gene>
    <name evidence="19" type="ordered locus">Halhy_2688</name>
</gene>
<evidence type="ECO:0000313" key="20">
    <source>
        <dbReference type="Proteomes" id="UP000008461"/>
    </source>
</evidence>
<comment type="catalytic activity">
    <reaction evidence="15">
        <text>ATP + H2O = ADP + phosphate + H(+)</text>
        <dbReference type="Rhea" id="RHEA:13065"/>
        <dbReference type="ChEBI" id="CHEBI:15377"/>
        <dbReference type="ChEBI" id="CHEBI:15378"/>
        <dbReference type="ChEBI" id="CHEBI:30616"/>
        <dbReference type="ChEBI" id="CHEBI:43474"/>
        <dbReference type="ChEBI" id="CHEBI:456216"/>
        <dbReference type="EC" id="5.6.2.4"/>
    </reaction>
</comment>
<dbReference type="PANTHER" id="PTHR11070:SF2">
    <property type="entry name" value="ATP-DEPENDENT DNA HELICASE SRS2"/>
    <property type="match status" value="1"/>
</dbReference>
<evidence type="ECO:0000256" key="13">
    <source>
        <dbReference type="ARBA" id="ARBA00034808"/>
    </source>
</evidence>
<dbReference type="InterPro" id="IPR014017">
    <property type="entry name" value="DNA_helicase_UvrD-like_C"/>
</dbReference>
<dbReference type="HOGENOM" id="CLU_006382_0_0_10"/>
<dbReference type="Gene3D" id="1.10.10.160">
    <property type="match status" value="1"/>
</dbReference>
<dbReference type="Pfam" id="PF00580">
    <property type="entry name" value="UvrD-helicase"/>
    <property type="match status" value="1"/>
</dbReference>
<dbReference type="InterPro" id="IPR014016">
    <property type="entry name" value="UvrD-like_ATP-bd"/>
</dbReference>
<proteinExistence type="inferred from homology"/>
<dbReference type="Gene3D" id="3.90.320.10">
    <property type="match status" value="1"/>
</dbReference>
<evidence type="ECO:0000256" key="10">
    <source>
        <dbReference type="ARBA" id="ARBA00023204"/>
    </source>
</evidence>
<dbReference type="PROSITE" id="PS51198">
    <property type="entry name" value="UVRD_HELICASE_ATP_BIND"/>
    <property type="match status" value="1"/>
</dbReference>
<dbReference type="InterPro" id="IPR027417">
    <property type="entry name" value="P-loop_NTPase"/>
</dbReference>
<evidence type="ECO:0000259" key="17">
    <source>
        <dbReference type="PROSITE" id="PS51198"/>
    </source>
</evidence>
<name>F4L0V2_HALH1</name>
<dbReference type="InterPro" id="IPR013986">
    <property type="entry name" value="DExx_box_DNA_helicase_dom_sf"/>
</dbReference>
<feature type="domain" description="UvrD-like helicase ATP-binding" evidence="17">
    <location>
        <begin position="12"/>
        <end position="338"/>
    </location>
</feature>
<dbReference type="eggNOG" id="COG2887">
    <property type="taxonomic scope" value="Bacteria"/>
</dbReference>
<evidence type="ECO:0000256" key="3">
    <source>
        <dbReference type="ARBA" id="ARBA00022741"/>
    </source>
</evidence>
<feature type="binding site" evidence="16">
    <location>
        <begin position="33"/>
        <end position="40"/>
    </location>
    <ligand>
        <name>ATP</name>
        <dbReference type="ChEBI" id="CHEBI:30616"/>
    </ligand>
</feature>
<keyword evidence="2" id="KW-0540">Nuclease</keyword>
<keyword evidence="9" id="KW-0238">DNA-binding</keyword>
<dbReference type="Pfam" id="PF12705">
    <property type="entry name" value="PDDEXK_1"/>
    <property type="match status" value="1"/>
</dbReference>
<dbReference type="InterPro" id="IPR011604">
    <property type="entry name" value="PDDEXK-like_dom_sf"/>
</dbReference>
<keyword evidence="10" id="KW-0234">DNA repair</keyword>
<keyword evidence="5 16" id="KW-0378">Hydrolase</keyword>
<dbReference type="GO" id="GO:0000725">
    <property type="term" value="P:recombinational repair"/>
    <property type="evidence" value="ECO:0007669"/>
    <property type="project" value="TreeGrafter"/>
</dbReference>
<evidence type="ECO:0000256" key="8">
    <source>
        <dbReference type="ARBA" id="ARBA00022840"/>
    </source>
</evidence>
<dbReference type="GO" id="GO:0003677">
    <property type="term" value="F:DNA binding"/>
    <property type="evidence" value="ECO:0007669"/>
    <property type="project" value="UniProtKB-KW"/>
</dbReference>
<dbReference type="Pfam" id="PF13361">
    <property type="entry name" value="UvrD_C"/>
    <property type="match status" value="2"/>
</dbReference>
<dbReference type="PANTHER" id="PTHR11070">
    <property type="entry name" value="UVRD / RECB / PCRA DNA HELICASE FAMILY MEMBER"/>
    <property type="match status" value="1"/>
</dbReference>
<dbReference type="GO" id="GO:0005524">
    <property type="term" value="F:ATP binding"/>
    <property type="evidence" value="ECO:0007669"/>
    <property type="project" value="UniProtKB-UniRule"/>
</dbReference>
<dbReference type="CDD" id="cd17932">
    <property type="entry name" value="DEXQc_UvrD"/>
    <property type="match status" value="1"/>
</dbReference>
<dbReference type="GO" id="GO:0043138">
    <property type="term" value="F:3'-5' DNA helicase activity"/>
    <property type="evidence" value="ECO:0007669"/>
    <property type="project" value="UniProtKB-EC"/>
</dbReference>
<keyword evidence="6 16" id="KW-0347">Helicase</keyword>
<dbReference type="SUPFAM" id="SSF52540">
    <property type="entry name" value="P-loop containing nucleoside triphosphate hydrolases"/>
    <property type="match status" value="1"/>
</dbReference>
<keyword evidence="4" id="KW-0227">DNA damage</keyword>
<reference evidence="19 20" key="1">
    <citation type="journal article" date="2011" name="Stand. Genomic Sci.">
        <title>Complete genome sequence of Haliscomenobacter hydrossis type strain (O).</title>
        <authorList>
            <consortium name="US DOE Joint Genome Institute (JGI-PGF)"/>
            <person name="Daligault H."/>
            <person name="Lapidus A."/>
            <person name="Zeytun A."/>
            <person name="Nolan M."/>
            <person name="Lucas S."/>
            <person name="Del Rio T.G."/>
            <person name="Tice H."/>
            <person name="Cheng J.F."/>
            <person name="Tapia R."/>
            <person name="Han C."/>
            <person name="Goodwin L."/>
            <person name="Pitluck S."/>
            <person name="Liolios K."/>
            <person name="Pagani I."/>
            <person name="Ivanova N."/>
            <person name="Huntemann M."/>
            <person name="Mavromatis K."/>
            <person name="Mikhailova N."/>
            <person name="Pati A."/>
            <person name="Chen A."/>
            <person name="Palaniappan K."/>
            <person name="Land M."/>
            <person name="Hauser L."/>
            <person name="Brambilla E.M."/>
            <person name="Rohde M."/>
            <person name="Verbarg S."/>
            <person name="Goker M."/>
            <person name="Bristow J."/>
            <person name="Eisen J.A."/>
            <person name="Markowitz V."/>
            <person name="Hugenholtz P."/>
            <person name="Kyrpides N.C."/>
            <person name="Klenk H.P."/>
            <person name="Woyke T."/>
        </authorList>
    </citation>
    <scope>NUCLEOTIDE SEQUENCE [LARGE SCALE GENOMIC DNA]</scope>
    <source>
        <strain evidence="20">ATCC 27775 / DSM 1100 / LMG 10767 / O</strain>
    </source>
</reference>
<dbReference type="Gene3D" id="3.40.50.300">
    <property type="entry name" value="P-loop containing nucleotide triphosphate hydrolases"/>
    <property type="match status" value="2"/>
</dbReference>
<protein>
    <recommendedName>
        <fullName evidence="13">DNA 3'-5' helicase</fullName>
        <ecNumber evidence="13">5.6.2.4</ecNumber>
    </recommendedName>
    <alternativeName>
        <fullName evidence="14">DNA 3'-5' helicase II</fullName>
    </alternativeName>
</protein>
<keyword evidence="8 16" id="KW-0067">ATP-binding</keyword>
<evidence type="ECO:0000259" key="18">
    <source>
        <dbReference type="PROSITE" id="PS51217"/>
    </source>
</evidence>
<evidence type="ECO:0000256" key="7">
    <source>
        <dbReference type="ARBA" id="ARBA00022839"/>
    </source>
</evidence>
<evidence type="ECO:0000256" key="14">
    <source>
        <dbReference type="ARBA" id="ARBA00034923"/>
    </source>
</evidence>
<reference key="2">
    <citation type="submission" date="2011-04" db="EMBL/GenBank/DDBJ databases">
        <title>Complete sequence of chromosome of Haliscomenobacter hydrossis DSM 1100.</title>
        <authorList>
            <consortium name="US DOE Joint Genome Institute (JGI-PGF)"/>
            <person name="Lucas S."/>
            <person name="Han J."/>
            <person name="Lapidus A."/>
            <person name="Bruce D."/>
            <person name="Goodwin L."/>
            <person name="Pitluck S."/>
            <person name="Peters L."/>
            <person name="Kyrpides N."/>
            <person name="Mavromatis K."/>
            <person name="Ivanova N."/>
            <person name="Ovchinnikova G."/>
            <person name="Pagani I."/>
            <person name="Daligault H."/>
            <person name="Detter J.C."/>
            <person name="Han C."/>
            <person name="Land M."/>
            <person name="Hauser L."/>
            <person name="Markowitz V."/>
            <person name="Cheng J.-F."/>
            <person name="Hugenholtz P."/>
            <person name="Woyke T."/>
            <person name="Wu D."/>
            <person name="Verbarg S."/>
            <person name="Frueling A."/>
            <person name="Brambilla E."/>
            <person name="Klenk H.-P."/>
            <person name="Eisen J.A."/>
        </authorList>
    </citation>
    <scope>NUCLEOTIDE SEQUENCE</scope>
    <source>
        <strain>DSM 1100</strain>
    </source>
</reference>
<dbReference type="Gene3D" id="1.10.486.10">
    <property type="entry name" value="PCRA, domain 4"/>
    <property type="match status" value="1"/>
</dbReference>
<keyword evidence="20" id="KW-1185">Reference proteome</keyword>
<feature type="domain" description="UvrD-like helicase C-terminal" evidence="18">
    <location>
        <begin position="339"/>
        <end position="636"/>
    </location>
</feature>
<comment type="catalytic activity">
    <reaction evidence="12">
        <text>Couples ATP hydrolysis with the unwinding of duplex DNA by translocating in the 3'-5' direction.</text>
        <dbReference type="EC" id="5.6.2.4"/>
    </reaction>
</comment>
<evidence type="ECO:0000256" key="5">
    <source>
        <dbReference type="ARBA" id="ARBA00022801"/>
    </source>
</evidence>
<dbReference type="EMBL" id="CP002691">
    <property type="protein sequence ID" value="AEE50556.1"/>
    <property type="molecule type" value="Genomic_DNA"/>
</dbReference>